<proteinExistence type="predicted"/>
<dbReference type="Gramene" id="Zm00001eb206630_T001">
    <property type="protein sequence ID" value="Zm00001eb206630_P001"/>
    <property type="gene ID" value="Zm00001eb206630"/>
</dbReference>
<protein>
    <submittedName>
        <fullName evidence="2">Uncharacterized protein</fullName>
    </submittedName>
</protein>
<name>A0A804P3U4_MAIZE</name>
<keyword evidence="3" id="KW-1185">Reference proteome</keyword>
<evidence type="ECO:0000256" key="1">
    <source>
        <dbReference type="SAM" id="MobiDB-lite"/>
    </source>
</evidence>
<accession>A0A804P3U4</accession>
<dbReference type="InParanoid" id="A0A804P3U4"/>
<dbReference type="AlphaFoldDB" id="A0A804P3U4"/>
<reference evidence="3" key="1">
    <citation type="journal article" date="2009" name="Science">
        <title>The B73 maize genome: complexity, diversity, and dynamics.</title>
        <authorList>
            <person name="Schnable P.S."/>
            <person name="Ware D."/>
            <person name="Fulton R.S."/>
            <person name="Stein J.C."/>
            <person name="Wei F."/>
            <person name="Pasternak S."/>
            <person name="Liang C."/>
            <person name="Zhang J."/>
            <person name="Fulton L."/>
            <person name="Graves T.A."/>
            <person name="Minx P."/>
            <person name="Reily A.D."/>
            <person name="Courtney L."/>
            <person name="Kruchowski S.S."/>
            <person name="Tomlinson C."/>
            <person name="Strong C."/>
            <person name="Delehaunty K."/>
            <person name="Fronick C."/>
            <person name="Courtney B."/>
            <person name="Rock S.M."/>
            <person name="Belter E."/>
            <person name="Du F."/>
            <person name="Kim K."/>
            <person name="Abbott R.M."/>
            <person name="Cotton M."/>
            <person name="Levy A."/>
            <person name="Marchetto P."/>
            <person name="Ochoa K."/>
            <person name="Jackson S.M."/>
            <person name="Gillam B."/>
            <person name="Chen W."/>
            <person name="Yan L."/>
            <person name="Higginbotham J."/>
            <person name="Cardenas M."/>
            <person name="Waligorski J."/>
            <person name="Applebaum E."/>
            <person name="Phelps L."/>
            <person name="Falcone J."/>
            <person name="Kanchi K."/>
            <person name="Thane T."/>
            <person name="Scimone A."/>
            <person name="Thane N."/>
            <person name="Henke J."/>
            <person name="Wang T."/>
            <person name="Ruppert J."/>
            <person name="Shah N."/>
            <person name="Rotter K."/>
            <person name="Hodges J."/>
            <person name="Ingenthron E."/>
            <person name="Cordes M."/>
            <person name="Kohlberg S."/>
            <person name="Sgro J."/>
            <person name="Delgado B."/>
            <person name="Mead K."/>
            <person name="Chinwalla A."/>
            <person name="Leonard S."/>
            <person name="Crouse K."/>
            <person name="Collura K."/>
            <person name="Kudrna D."/>
            <person name="Currie J."/>
            <person name="He R."/>
            <person name="Angelova A."/>
            <person name="Rajasekar S."/>
            <person name="Mueller T."/>
            <person name="Lomeli R."/>
            <person name="Scara G."/>
            <person name="Ko A."/>
            <person name="Delaney K."/>
            <person name="Wissotski M."/>
            <person name="Lopez G."/>
            <person name="Campos D."/>
            <person name="Braidotti M."/>
            <person name="Ashley E."/>
            <person name="Golser W."/>
            <person name="Kim H."/>
            <person name="Lee S."/>
            <person name="Lin J."/>
            <person name="Dujmic Z."/>
            <person name="Kim W."/>
            <person name="Talag J."/>
            <person name="Zuccolo A."/>
            <person name="Fan C."/>
            <person name="Sebastian A."/>
            <person name="Kramer M."/>
            <person name="Spiegel L."/>
            <person name="Nascimento L."/>
            <person name="Zutavern T."/>
            <person name="Miller B."/>
            <person name="Ambroise C."/>
            <person name="Muller S."/>
            <person name="Spooner W."/>
            <person name="Narechania A."/>
            <person name="Ren L."/>
            <person name="Wei S."/>
            <person name="Kumari S."/>
            <person name="Faga B."/>
            <person name="Levy M.J."/>
            <person name="McMahan L."/>
            <person name="Van Buren P."/>
            <person name="Vaughn M.W."/>
            <person name="Ying K."/>
            <person name="Yeh C.-T."/>
            <person name="Emrich S.J."/>
            <person name="Jia Y."/>
            <person name="Kalyanaraman A."/>
            <person name="Hsia A.-P."/>
            <person name="Barbazuk W.B."/>
            <person name="Baucom R.S."/>
            <person name="Brutnell T.P."/>
            <person name="Carpita N.C."/>
            <person name="Chaparro C."/>
            <person name="Chia J.-M."/>
            <person name="Deragon J.-M."/>
            <person name="Estill J.C."/>
            <person name="Fu Y."/>
            <person name="Jeddeloh J.A."/>
            <person name="Han Y."/>
            <person name="Lee H."/>
            <person name="Li P."/>
            <person name="Lisch D.R."/>
            <person name="Liu S."/>
            <person name="Liu Z."/>
            <person name="Nagel D.H."/>
            <person name="McCann M.C."/>
            <person name="SanMiguel P."/>
            <person name="Myers A.M."/>
            <person name="Nettleton D."/>
            <person name="Nguyen J."/>
            <person name="Penning B.W."/>
            <person name="Ponnala L."/>
            <person name="Schneider K.L."/>
            <person name="Schwartz D.C."/>
            <person name="Sharma A."/>
            <person name="Soderlund C."/>
            <person name="Springer N.M."/>
            <person name="Sun Q."/>
            <person name="Wang H."/>
            <person name="Waterman M."/>
            <person name="Westerman R."/>
            <person name="Wolfgruber T.K."/>
            <person name="Yang L."/>
            <person name="Yu Y."/>
            <person name="Zhang L."/>
            <person name="Zhou S."/>
            <person name="Zhu Q."/>
            <person name="Bennetzen J.L."/>
            <person name="Dawe R.K."/>
            <person name="Jiang J."/>
            <person name="Jiang N."/>
            <person name="Presting G.G."/>
            <person name="Wessler S.R."/>
            <person name="Aluru S."/>
            <person name="Martienssen R.A."/>
            <person name="Clifton S.W."/>
            <person name="McCombie W.R."/>
            <person name="Wing R.A."/>
            <person name="Wilson R.K."/>
        </authorList>
    </citation>
    <scope>NUCLEOTIDE SEQUENCE [LARGE SCALE GENOMIC DNA]</scope>
    <source>
        <strain evidence="3">cv. B73</strain>
    </source>
</reference>
<organism evidence="2 3">
    <name type="scientific">Zea mays</name>
    <name type="common">Maize</name>
    <dbReference type="NCBI Taxonomy" id="4577"/>
    <lineage>
        <taxon>Eukaryota</taxon>
        <taxon>Viridiplantae</taxon>
        <taxon>Streptophyta</taxon>
        <taxon>Embryophyta</taxon>
        <taxon>Tracheophyta</taxon>
        <taxon>Spermatophyta</taxon>
        <taxon>Magnoliopsida</taxon>
        <taxon>Liliopsida</taxon>
        <taxon>Poales</taxon>
        <taxon>Poaceae</taxon>
        <taxon>PACMAD clade</taxon>
        <taxon>Panicoideae</taxon>
        <taxon>Andropogonodae</taxon>
        <taxon>Andropogoneae</taxon>
        <taxon>Tripsacinae</taxon>
        <taxon>Zea</taxon>
    </lineage>
</organism>
<feature type="compositionally biased region" description="Pro residues" evidence="1">
    <location>
        <begin position="1"/>
        <end position="12"/>
    </location>
</feature>
<reference evidence="2" key="3">
    <citation type="submission" date="2021-05" db="UniProtKB">
        <authorList>
            <consortium name="EnsemblPlants"/>
        </authorList>
    </citation>
    <scope>IDENTIFICATION</scope>
    <source>
        <strain evidence="2">cv. B73</strain>
    </source>
</reference>
<evidence type="ECO:0000313" key="3">
    <source>
        <dbReference type="Proteomes" id="UP000007305"/>
    </source>
</evidence>
<feature type="region of interest" description="Disordered" evidence="1">
    <location>
        <begin position="51"/>
        <end position="90"/>
    </location>
</feature>
<feature type="region of interest" description="Disordered" evidence="1">
    <location>
        <begin position="1"/>
        <end position="25"/>
    </location>
</feature>
<evidence type="ECO:0000313" key="2">
    <source>
        <dbReference type="EnsemblPlants" id="Zm00001eb206630_P001"/>
    </source>
</evidence>
<sequence>MEGNSPPRPWKPPGSACAPSLSPPTRLSRCPATFALHRADPRFAINAPLTYQLPHQPNPDSPWKARRPRPSSPWKASTCPRPRSPTHARAHVAGQLPHPSLCLRHALAHANPCLSPAASAFRICRLPPRPASLSQPCQQDHRRRCLPPVAPYLLIPTSPPRPCPHCRSCWARARLIHAADVEHPSRLRSISSFAGAFLNAFGSIVLNAPVGIKSYYLSLFLELSHIAMPFIRVECPTSGCP</sequence>
<dbReference type="EnsemblPlants" id="Zm00001eb206630_T001">
    <property type="protein sequence ID" value="Zm00001eb206630_P001"/>
    <property type="gene ID" value="Zm00001eb206630"/>
</dbReference>
<dbReference type="Proteomes" id="UP000007305">
    <property type="component" value="Chromosome 4"/>
</dbReference>
<reference evidence="2" key="2">
    <citation type="submission" date="2019-07" db="EMBL/GenBank/DDBJ databases">
        <authorList>
            <person name="Seetharam A."/>
            <person name="Woodhouse M."/>
            <person name="Cannon E."/>
        </authorList>
    </citation>
    <scope>NUCLEOTIDE SEQUENCE [LARGE SCALE GENOMIC DNA]</scope>
    <source>
        <strain evidence="2">cv. B73</strain>
    </source>
</reference>